<sequence length="433" mass="47653">MHSGWSRRAFLRVPVAGAAALSAVDVQTAFAREMKAPQAWKFDAGYWDRVRRNFHLQEGLAYLNTGTVGATPAPVLAAMNRYWQLMAENPNENSAVLQGRQEAIRAKAAAFIGADAAEVAILRNASEGNSLVCQGIDLAKGDEVLIGSLEHDSNRQPWLLRAKRAGIVVKEVPIGTPAESPQAIVDAFERAITGRTKVISVAHCDTVTGTITPLKQIAALAHSRGLLIFADGAQMLGATRVDVRDLDVDTYTTTCHKWLASPAGTGLLYIRKGLQDRIWPSVATENWWSYSDARKYDRVSRRPWPVVAALEHALDFQAAIGQVRIEQRIRELSQHFRREAARIPHVVLYTPQDPTMSAGITSLTLDNVAPDLAREYLRLHHDVYIAARTKGERYPADPNGVTGFRVSTHFYNTFEEVERVLTGLRALASGTAS</sequence>
<dbReference type="Pfam" id="PF00266">
    <property type="entry name" value="Aminotran_5"/>
    <property type="match status" value="1"/>
</dbReference>
<reference evidence="4" key="2">
    <citation type="submission" date="2016-04" db="EMBL/GenBank/DDBJ databases">
        <title>First Complete Genome Sequence of a Subdivision 6 Acidobacterium.</title>
        <authorList>
            <person name="Huang S."/>
            <person name="Vieira S."/>
            <person name="Bunk B."/>
            <person name="Riedel T."/>
            <person name="Sproeer C."/>
            <person name="Overmann J."/>
        </authorList>
    </citation>
    <scope>NUCLEOTIDE SEQUENCE [LARGE SCALE GENOMIC DNA]</scope>
    <source>
        <strain evidence="4">DSM 100886 HEG_-6_39</strain>
    </source>
</reference>
<dbReference type="InterPro" id="IPR015421">
    <property type="entry name" value="PyrdxlP-dep_Trfase_major"/>
</dbReference>
<dbReference type="Proteomes" id="UP000076079">
    <property type="component" value="Chromosome"/>
</dbReference>
<reference evidence="3 4" key="1">
    <citation type="journal article" date="2016" name="Genome Announc.">
        <title>First Complete Genome Sequence of a Subdivision 6 Acidobacterium Strain.</title>
        <authorList>
            <person name="Huang S."/>
            <person name="Vieira S."/>
            <person name="Bunk B."/>
            <person name="Riedel T."/>
            <person name="Sproer C."/>
            <person name="Overmann J."/>
        </authorList>
    </citation>
    <scope>NUCLEOTIDE SEQUENCE [LARGE SCALE GENOMIC DNA]</scope>
    <source>
        <strain evidence="4">DSM 100886 HEG_-6_39</strain>
    </source>
</reference>
<dbReference type="EMBL" id="CP015136">
    <property type="protein sequence ID" value="AMY07918.1"/>
    <property type="molecule type" value="Genomic_DNA"/>
</dbReference>
<evidence type="ECO:0000256" key="1">
    <source>
        <dbReference type="ARBA" id="ARBA00022898"/>
    </source>
</evidence>
<keyword evidence="4" id="KW-1185">Reference proteome</keyword>
<dbReference type="Gene3D" id="3.90.1150.10">
    <property type="entry name" value="Aspartate Aminotransferase, domain 1"/>
    <property type="match status" value="1"/>
</dbReference>
<evidence type="ECO:0000313" key="3">
    <source>
        <dbReference type="EMBL" id="AMY07918.1"/>
    </source>
</evidence>
<dbReference type="KEGG" id="abac:LuPra_01102"/>
<proteinExistence type="predicted"/>
<dbReference type="OrthoDB" id="9804366at2"/>
<evidence type="ECO:0000259" key="2">
    <source>
        <dbReference type="Pfam" id="PF00266"/>
    </source>
</evidence>
<dbReference type="InterPro" id="IPR015424">
    <property type="entry name" value="PyrdxlP-dep_Trfase"/>
</dbReference>
<evidence type="ECO:0000313" key="4">
    <source>
        <dbReference type="Proteomes" id="UP000076079"/>
    </source>
</evidence>
<dbReference type="RefSeq" id="WP_110169809.1">
    <property type="nucleotide sequence ID" value="NZ_CP015136.1"/>
</dbReference>
<keyword evidence="3" id="KW-0413">Isomerase</keyword>
<protein>
    <submittedName>
        <fullName evidence="3">Isopenicillin N epimerase</fullName>
        <ecNumber evidence="3">5.1.1.17</ecNumber>
    </submittedName>
</protein>
<name>A0A143PIK3_LUTPR</name>
<dbReference type="PANTHER" id="PTHR43092">
    <property type="entry name" value="L-CYSTEINE DESULFHYDRASE"/>
    <property type="match status" value="1"/>
</dbReference>
<dbReference type="Gene3D" id="3.40.640.10">
    <property type="entry name" value="Type I PLP-dependent aspartate aminotransferase-like (Major domain)"/>
    <property type="match status" value="1"/>
</dbReference>
<feature type="domain" description="Aminotransferase class V" evidence="2">
    <location>
        <begin position="69"/>
        <end position="420"/>
    </location>
</feature>
<dbReference type="InterPro" id="IPR000192">
    <property type="entry name" value="Aminotrans_V_dom"/>
</dbReference>
<dbReference type="GO" id="GO:0045439">
    <property type="term" value="F:isopenicillin-N epimerase activity"/>
    <property type="evidence" value="ECO:0007669"/>
    <property type="project" value="UniProtKB-EC"/>
</dbReference>
<dbReference type="SUPFAM" id="SSF53383">
    <property type="entry name" value="PLP-dependent transferases"/>
    <property type="match status" value="1"/>
</dbReference>
<accession>A0A143PIK3</accession>
<dbReference type="STRING" id="1855912.LuPra_01102"/>
<organism evidence="3 4">
    <name type="scientific">Luteitalea pratensis</name>
    <dbReference type="NCBI Taxonomy" id="1855912"/>
    <lineage>
        <taxon>Bacteria</taxon>
        <taxon>Pseudomonadati</taxon>
        <taxon>Acidobacteriota</taxon>
        <taxon>Vicinamibacteria</taxon>
        <taxon>Vicinamibacterales</taxon>
        <taxon>Vicinamibacteraceae</taxon>
        <taxon>Luteitalea</taxon>
    </lineage>
</organism>
<dbReference type="PANTHER" id="PTHR43092:SF2">
    <property type="entry name" value="HERCYNYLCYSTEINE SULFOXIDE LYASE"/>
    <property type="match status" value="1"/>
</dbReference>
<dbReference type="InterPro" id="IPR006311">
    <property type="entry name" value="TAT_signal"/>
</dbReference>
<gene>
    <name evidence="3" type="primary">cefD_2</name>
    <name evidence="3" type="ORF">LuPra_01102</name>
</gene>
<dbReference type="InterPro" id="IPR015422">
    <property type="entry name" value="PyrdxlP-dep_Trfase_small"/>
</dbReference>
<dbReference type="EC" id="5.1.1.17" evidence="3"/>
<keyword evidence="1" id="KW-0663">Pyridoxal phosphate</keyword>
<dbReference type="AlphaFoldDB" id="A0A143PIK3"/>
<dbReference type="PROSITE" id="PS51318">
    <property type="entry name" value="TAT"/>
    <property type="match status" value="1"/>
</dbReference>